<feature type="transmembrane region" description="Helical" evidence="5">
    <location>
        <begin position="120"/>
        <end position="144"/>
    </location>
</feature>
<keyword evidence="5" id="KW-1133">Transmembrane helix</keyword>
<keyword evidence="1" id="KW-0808">Transferase</keyword>
<evidence type="ECO:0000256" key="4">
    <source>
        <dbReference type="SAM" id="MobiDB-lite"/>
    </source>
</evidence>
<gene>
    <name evidence="6" type="ORF">E3T25_03100</name>
</gene>
<evidence type="ECO:0000313" key="7">
    <source>
        <dbReference type="Proteomes" id="UP000297851"/>
    </source>
</evidence>
<protein>
    <recommendedName>
        <fullName evidence="8">ATP-binding protein</fullName>
    </recommendedName>
</protein>
<dbReference type="InterPro" id="IPR036890">
    <property type="entry name" value="HATPase_C_sf"/>
</dbReference>
<feature type="region of interest" description="Disordered" evidence="4">
    <location>
        <begin position="441"/>
        <end position="467"/>
    </location>
</feature>
<evidence type="ECO:0000256" key="3">
    <source>
        <dbReference type="ARBA" id="ARBA00023012"/>
    </source>
</evidence>
<keyword evidence="3" id="KW-0902">Two-component regulatory system</keyword>
<dbReference type="PANTHER" id="PTHR24421">
    <property type="entry name" value="NITRATE/NITRITE SENSOR PROTEIN NARX-RELATED"/>
    <property type="match status" value="1"/>
</dbReference>
<dbReference type="InterPro" id="IPR050482">
    <property type="entry name" value="Sensor_HK_TwoCompSys"/>
</dbReference>
<feature type="transmembrane region" description="Helical" evidence="5">
    <location>
        <begin position="199"/>
        <end position="222"/>
    </location>
</feature>
<reference evidence="6 7" key="1">
    <citation type="submission" date="2019-03" db="EMBL/GenBank/DDBJ databases">
        <title>Genomics of glacier-inhabiting Cryobacterium strains.</title>
        <authorList>
            <person name="Liu Q."/>
            <person name="Xin Y.-H."/>
        </authorList>
    </citation>
    <scope>NUCLEOTIDE SEQUENCE [LARGE SCALE GENOMIC DNA]</scope>
    <source>
        <strain evidence="6 7">TMT2-16</strain>
    </source>
</reference>
<evidence type="ECO:0000256" key="5">
    <source>
        <dbReference type="SAM" id="Phobius"/>
    </source>
</evidence>
<proteinExistence type="predicted"/>
<keyword evidence="5" id="KW-0812">Transmembrane</keyword>
<keyword evidence="5" id="KW-0472">Membrane</keyword>
<organism evidence="6 7">
    <name type="scientific">Cryobacterium sandaracinum</name>
    <dbReference type="NCBI Taxonomy" id="1259247"/>
    <lineage>
        <taxon>Bacteria</taxon>
        <taxon>Bacillati</taxon>
        <taxon>Actinomycetota</taxon>
        <taxon>Actinomycetes</taxon>
        <taxon>Micrococcales</taxon>
        <taxon>Microbacteriaceae</taxon>
        <taxon>Cryobacterium</taxon>
    </lineage>
</organism>
<evidence type="ECO:0000256" key="2">
    <source>
        <dbReference type="ARBA" id="ARBA00022777"/>
    </source>
</evidence>
<accession>A0ABY2JLJ3</accession>
<dbReference type="SUPFAM" id="SSF55874">
    <property type="entry name" value="ATPase domain of HSP90 chaperone/DNA topoisomerase II/histidine kinase"/>
    <property type="match status" value="1"/>
</dbReference>
<keyword evidence="2" id="KW-0418">Kinase</keyword>
<feature type="transmembrane region" description="Helical" evidence="5">
    <location>
        <begin position="21"/>
        <end position="42"/>
    </location>
</feature>
<evidence type="ECO:0000256" key="1">
    <source>
        <dbReference type="ARBA" id="ARBA00022679"/>
    </source>
</evidence>
<feature type="transmembrane region" description="Helical" evidence="5">
    <location>
        <begin position="95"/>
        <end position="113"/>
    </location>
</feature>
<evidence type="ECO:0008006" key="8">
    <source>
        <dbReference type="Google" id="ProtNLM"/>
    </source>
</evidence>
<comment type="caution">
    <text evidence="6">The sequence shown here is derived from an EMBL/GenBank/DDBJ whole genome shotgun (WGS) entry which is preliminary data.</text>
</comment>
<dbReference type="EMBL" id="SOGO01000010">
    <property type="protein sequence ID" value="TFD06078.1"/>
    <property type="molecule type" value="Genomic_DNA"/>
</dbReference>
<keyword evidence="7" id="KW-1185">Reference proteome</keyword>
<dbReference type="Proteomes" id="UP000297851">
    <property type="component" value="Unassembled WGS sequence"/>
</dbReference>
<dbReference type="Gene3D" id="3.30.565.10">
    <property type="entry name" value="Histidine kinase-like ATPase, C-terminal domain"/>
    <property type="match status" value="1"/>
</dbReference>
<sequence length="467" mass="48896">MTLGLPDHLVTRALSHALARAAHWFALTCLAASLAAIILLSLSTTAATPATTAATTATTTATTAATTATTETAATTATTAATTATTAATTPTETLATIVALLLMAAVLIALSLRRTVALTIAYLVTGTVATYLYTITVLGIPALFPSSNVFLVTLPKLALVMIGGAGVSARAGVLWSTTAFVMAEAVTVYAATQTEVPYGADVFTISTYLFLVSVLLLTVFVRREWSVQIALHRAMQTDQTRLLRHELDLRTLALGQDTTLQQLVALARAHPGPLSANLAGSIRDTLQTLRGTDWLTDADALSVEPHGGTDAWLTSAVYAAIERSRDRGLVVEVTGDRAALGRLSPASDRELSLAVQQCLVNVILHSGIVAAEVVIESEPSSISLMVMDAGRGFTESETGADRLGLRQAVRRRIERLGGSVSILTRPGAGTSVMLSVPVAIEEPGGHAEPTKQPEQTETPDPERVAQ</sequence>
<name>A0ABY2JLJ3_9MICO</name>
<dbReference type="RefSeq" id="WP_134372092.1">
    <property type="nucleotide sequence ID" value="NZ_SOGO01000010.1"/>
</dbReference>
<evidence type="ECO:0000313" key="6">
    <source>
        <dbReference type="EMBL" id="TFD06078.1"/>
    </source>
</evidence>